<name>A0ABU4GSZ8_9CLOT</name>
<dbReference type="InterPro" id="IPR009003">
    <property type="entry name" value="Peptidase_S1_PA"/>
</dbReference>
<dbReference type="InterPro" id="IPR057904">
    <property type="entry name" value="Nal1_C"/>
</dbReference>
<evidence type="ECO:0000313" key="3">
    <source>
        <dbReference type="Proteomes" id="UP001276854"/>
    </source>
</evidence>
<protein>
    <recommendedName>
        <fullName evidence="1">Nal1 C-terminal domain-containing protein</fullName>
    </recommendedName>
</protein>
<dbReference type="SUPFAM" id="SSF50494">
    <property type="entry name" value="Trypsin-like serine proteases"/>
    <property type="match status" value="1"/>
</dbReference>
<dbReference type="Gene3D" id="2.40.10.10">
    <property type="entry name" value="Trypsin-like serine proteases"/>
    <property type="match status" value="1"/>
</dbReference>
<feature type="domain" description="Nal1 C-terminal" evidence="1">
    <location>
        <begin position="175"/>
        <end position="271"/>
    </location>
</feature>
<dbReference type="Proteomes" id="UP001276854">
    <property type="component" value="Unassembled WGS sequence"/>
</dbReference>
<gene>
    <name evidence="2" type="ORF">RZO55_24675</name>
</gene>
<reference evidence="2 3" key="1">
    <citation type="submission" date="2023-10" db="EMBL/GenBank/DDBJ databases">
        <title>A novel Glycoside Hydrolase 43-Like Enzyme from Clostrdium boliviensis is an Endo-xylanase, and a Candidate for Xylooligosaccharides Production from Different Xylan Substrates.</title>
        <authorList>
            <person name="Alvarez M.T."/>
            <person name="Rocabado-Villegas L.R."/>
            <person name="Salas-Veizaga D.M."/>
            <person name="Linares-Pasten J.A."/>
            <person name="Gudmundsdottir E.E."/>
            <person name="Hreggvidsson G.O."/>
            <person name="Adlercreutz P."/>
            <person name="Nordberg Karlsson E."/>
        </authorList>
    </citation>
    <scope>NUCLEOTIDE SEQUENCE [LARGE SCALE GENOMIC DNA]</scope>
    <source>
        <strain evidence="2 3">E-1</strain>
    </source>
</reference>
<dbReference type="Pfam" id="PF25819">
    <property type="entry name" value="Nal1_C"/>
    <property type="match status" value="1"/>
</dbReference>
<dbReference type="RefSeq" id="WP_318066930.1">
    <property type="nucleotide sequence ID" value="NZ_JAWONS010000329.1"/>
</dbReference>
<organism evidence="2 3">
    <name type="scientific">Clostridium boliviensis</name>
    <dbReference type="NCBI Taxonomy" id="318465"/>
    <lineage>
        <taxon>Bacteria</taxon>
        <taxon>Bacillati</taxon>
        <taxon>Bacillota</taxon>
        <taxon>Clostridia</taxon>
        <taxon>Eubacteriales</taxon>
        <taxon>Clostridiaceae</taxon>
        <taxon>Clostridium</taxon>
    </lineage>
</organism>
<comment type="caution">
    <text evidence="2">The sequence shown here is derived from an EMBL/GenBank/DDBJ whole genome shotgun (WGS) entry which is preliminary data.</text>
</comment>
<proteinExistence type="predicted"/>
<dbReference type="EMBL" id="JAWONS010000329">
    <property type="protein sequence ID" value="MDW2800770.1"/>
    <property type="molecule type" value="Genomic_DNA"/>
</dbReference>
<accession>A0ABU4GSZ8</accession>
<evidence type="ECO:0000313" key="2">
    <source>
        <dbReference type="EMBL" id="MDW2800770.1"/>
    </source>
</evidence>
<evidence type="ECO:0000259" key="1">
    <source>
        <dbReference type="Pfam" id="PF25819"/>
    </source>
</evidence>
<sequence>MTGFNDLLLAKEEYENKLFSQKGVHSVGIGYKKADGKNNGQLALLIYVDSPIMVEELSKSDIIPSNIPIDIIYEPQLSYDILFINNKDIINTDQGRYRPLIGGIQIYLTNFSGSWIGTLGTFVKSQDDSDKNLYLLSNLHVLNSSGLAVLQPLKGAKNIIAITLENKDFPNSDAALAESNDSAEIEVNTIEGIGKVSKTQILSDADLNKRVIKRGRTTGLTEGTIEAINVTVHLVDDTFRYDCVRVRADDGKLFSDSGDSGSPVILKDENKLVGLHFAGNKVLGGTSSFCKIDNVFRNLNIKLPDSD</sequence>
<dbReference type="InterPro" id="IPR043504">
    <property type="entry name" value="Peptidase_S1_PA_chymotrypsin"/>
</dbReference>
<keyword evidence="3" id="KW-1185">Reference proteome</keyword>